<name>A0A3N4PLU1_9BACT</name>
<feature type="chain" id="PRO_5017987665" evidence="1">
    <location>
        <begin position="27"/>
        <end position="225"/>
    </location>
</feature>
<dbReference type="AlphaFoldDB" id="A0A3N4PLU1"/>
<evidence type="ECO:0000313" key="4">
    <source>
        <dbReference type="Proteomes" id="UP000278351"/>
    </source>
</evidence>
<evidence type="ECO:0000259" key="2">
    <source>
        <dbReference type="SMART" id="SM00867"/>
    </source>
</evidence>
<feature type="domain" description="Lipid/polyisoprenoid-binding YceI-like" evidence="2">
    <location>
        <begin position="41"/>
        <end position="224"/>
    </location>
</feature>
<gene>
    <name evidence="3" type="ORF">EGT74_26175</name>
</gene>
<protein>
    <submittedName>
        <fullName evidence="3">YceI family protein</fullName>
    </submittedName>
</protein>
<reference evidence="3 4" key="1">
    <citation type="submission" date="2018-11" db="EMBL/GenBank/DDBJ databases">
        <title>Chitinophaga lutea sp.nov., isolate from arsenic contaminated soil.</title>
        <authorList>
            <person name="Zong Y."/>
        </authorList>
    </citation>
    <scope>NUCLEOTIDE SEQUENCE [LARGE SCALE GENOMIC DNA]</scope>
    <source>
        <strain evidence="3 4">ZY74</strain>
    </source>
</reference>
<dbReference type="Pfam" id="PF04264">
    <property type="entry name" value="YceI"/>
    <property type="match status" value="1"/>
</dbReference>
<proteinExistence type="predicted"/>
<dbReference type="RefSeq" id="WP_123849504.1">
    <property type="nucleotide sequence ID" value="NZ_RPDH01000003.1"/>
</dbReference>
<dbReference type="PANTHER" id="PTHR34406:SF1">
    <property type="entry name" value="PROTEIN YCEI"/>
    <property type="match status" value="1"/>
</dbReference>
<evidence type="ECO:0000256" key="1">
    <source>
        <dbReference type="SAM" id="SignalP"/>
    </source>
</evidence>
<keyword evidence="4" id="KW-1185">Reference proteome</keyword>
<sequence>MKKLSIAPLAAVFFLISCGGSTGDKAATASEQQVAEQKGATYTVDAAQSTLKWTGYHKGGLNPRFGTLKGSGTLAVENNAITGGTFTIDVASLTTDSASVDPASSGGKKSTDLDGHLKTADFFEVEKYPTAKFEITGVTAFDAATTKSVVEGATNTISGNLTIKDKTVNVTFPAKVTFSGDETTVESKFTINRQDWGLTYGTEGNPKDWMISQEVDIALNIKAKK</sequence>
<dbReference type="SUPFAM" id="SSF101874">
    <property type="entry name" value="YceI-like"/>
    <property type="match status" value="1"/>
</dbReference>
<dbReference type="Proteomes" id="UP000278351">
    <property type="component" value="Unassembled WGS sequence"/>
</dbReference>
<dbReference type="PANTHER" id="PTHR34406">
    <property type="entry name" value="PROTEIN YCEI"/>
    <property type="match status" value="1"/>
</dbReference>
<comment type="caution">
    <text evidence="3">The sequence shown here is derived from an EMBL/GenBank/DDBJ whole genome shotgun (WGS) entry which is preliminary data.</text>
</comment>
<dbReference type="OrthoDB" id="951410at2"/>
<dbReference type="Gene3D" id="2.40.128.110">
    <property type="entry name" value="Lipid/polyisoprenoid-binding, YceI-like"/>
    <property type="match status" value="1"/>
</dbReference>
<dbReference type="InterPro" id="IPR036761">
    <property type="entry name" value="TTHA0802/YceI-like_sf"/>
</dbReference>
<dbReference type="EMBL" id="RPDH01000003">
    <property type="protein sequence ID" value="RPE05851.1"/>
    <property type="molecule type" value="Genomic_DNA"/>
</dbReference>
<keyword evidence="1" id="KW-0732">Signal</keyword>
<dbReference type="SMART" id="SM00867">
    <property type="entry name" value="YceI"/>
    <property type="match status" value="1"/>
</dbReference>
<dbReference type="InterPro" id="IPR007372">
    <property type="entry name" value="Lipid/polyisoprenoid-bd_YceI"/>
</dbReference>
<organism evidence="3 4">
    <name type="scientific">Chitinophaga lutea</name>
    <dbReference type="NCBI Taxonomy" id="2488634"/>
    <lineage>
        <taxon>Bacteria</taxon>
        <taxon>Pseudomonadati</taxon>
        <taxon>Bacteroidota</taxon>
        <taxon>Chitinophagia</taxon>
        <taxon>Chitinophagales</taxon>
        <taxon>Chitinophagaceae</taxon>
        <taxon>Chitinophaga</taxon>
    </lineage>
</organism>
<feature type="signal peptide" evidence="1">
    <location>
        <begin position="1"/>
        <end position="26"/>
    </location>
</feature>
<evidence type="ECO:0000313" key="3">
    <source>
        <dbReference type="EMBL" id="RPE05851.1"/>
    </source>
</evidence>
<dbReference type="PROSITE" id="PS51257">
    <property type="entry name" value="PROKAR_LIPOPROTEIN"/>
    <property type="match status" value="1"/>
</dbReference>
<accession>A0A3N4PLU1</accession>